<keyword evidence="2" id="KW-1185">Reference proteome</keyword>
<dbReference type="AlphaFoldDB" id="A0A7M2Y4A2"/>
<dbReference type="RefSeq" id="WP_193812151.1">
    <property type="nucleotide sequence ID" value="NZ_CP040442.1"/>
</dbReference>
<sequence>MNVLENDLTNVREKLISQLSNPKYEIEVPQGFSLNLITIPFNKNFKTYLITGANESGVIPFGNDYLFITDKDGIILEEQKFHSRLIPQYTSSVNGEMTMSTHSHLKTNPFISATDICTFKLYASFTKLEKFFVYSPALQTYFEYNIKKDTLKKIKSPL</sequence>
<reference evidence="1 2" key="1">
    <citation type="submission" date="2019-05" db="EMBL/GenBank/DDBJ databases">
        <title>Chryseobacterium sp. isolated from King George Island, maritime Antarctica.</title>
        <authorList>
            <person name="Peng X."/>
        </authorList>
    </citation>
    <scope>NUCLEOTIDE SEQUENCE [LARGE SCALE GENOMIC DNA]</scope>
    <source>
        <strain evidence="1 2">7-3A</strain>
    </source>
</reference>
<proteinExistence type="predicted"/>
<protein>
    <submittedName>
        <fullName evidence="1">Uncharacterized protein</fullName>
    </submittedName>
</protein>
<dbReference type="KEGG" id="kfa:Q73A0000_00545"/>
<accession>A0A7M2Y4A2</accession>
<name>A0A7M2Y4A2_9FLAO</name>
<evidence type="ECO:0000313" key="2">
    <source>
        <dbReference type="Proteomes" id="UP000594195"/>
    </source>
</evidence>
<dbReference type="EMBL" id="CP040442">
    <property type="protein sequence ID" value="QOW08940.1"/>
    <property type="molecule type" value="Genomic_DNA"/>
</dbReference>
<evidence type="ECO:0000313" key="1">
    <source>
        <dbReference type="EMBL" id="QOW08940.1"/>
    </source>
</evidence>
<gene>
    <name evidence="1" type="ORF">Q73A0000_00545</name>
</gene>
<dbReference type="Proteomes" id="UP000594195">
    <property type="component" value="Chromosome"/>
</dbReference>
<organism evidence="1 2">
    <name type="scientific">Kaistella flava</name>
    <name type="common">ex Peng et al. 2021</name>
    <dbReference type="NCBI Taxonomy" id="2038776"/>
    <lineage>
        <taxon>Bacteria</taxon>
        <taxon>Pseudomonadati</taxon>
        <taxon>Bacteroidota</taxon>
        <taxon>Flavobacteriia</taxon>
        <taxon>Flavobacteriales</taxon>
        <taxon>Weeksellaceae</taxon>
        <taxon>Chryseobacterium group</taxon>
        <taxon>Kaistella</taxon>
    </lineage>
</organism>